<evidence type="ECO:0000256" key="2">
    <source>
        <dbReference type="ARBA" id="ARBA00022737"/>
    </source>
</evidence>
<protein>
    <submittedName>
        <fullName evidence="5">Amyloid beta A4 protein-binding family A member 2</fullName>
    </submittedName>
</protein>
<feature type="domain" description="PID" evidence="4">
    <location>
        <begin position="558"/>
        <end position="612"/>
    </location>
</feature>
<feature type="compositionally biased region" description="Basic and acidic residues" evidence="3">
    <location>
        <begin position="266"/>
        <end position="301"/>
    </location>
</feature>
<feature type="compositionally biased region" description="Low complexity" evidence="3">
    <location>
        <begin position="522"/>
        <end position="533"/>
    </location>
</feature>
<organism evidence="5 6">
    <name type="scientific">Lates japonicus</name>
    <name type="common">Japanese lates</name>
    <dbReference type="NCBI Taxonomy" id="270547"/>
    <lineage>
        <taxon>Eukaryota</taxon>
        <taxon>Metazoa</taxon>
        <taxon>Chordata</taxon>
        <taxon>Craniata</taxon>
        <taxon>Vertebrata</taxon>
        <taxon>Euteleostomi</taxon>
        <taxon>Actinopterygii</taxon>
        <taxon>Neopterygii</taxon>
        <taxon>Teleostei</taxon>
        <taxon>Neoteleostei</taxon>
        <taxon>Acanthomorphata</taxon>
        <taxon>Carangaria</taxon>
        <taxon>Carangaria incertae sedis</taxon>
        <taxon>Centropomidae</taxon>
        <taxon>Lates</taxon>
    </lineage>
</organism>
<proteinExistence type="predicted"/>
<feature type="compositionally biased region" description="Basic and acidic residues" evidence="3">
    <location>
        <begin position="99"/>
        <end position="122"/>
    </location>
</feature>
<dbReference type="GO" id="GO:0007268">
    <property type="term" value="P:chemical synaptic transmission"/>
    <property type="evidence" value="ECO:0007669"/>
    <property type="project" value="TreeGrafter"/>
</dbReference>
<dbReference type="Gene3D" id="2.30.29.30">
    <property type="entry name" value="Pleckstrin-homology domain (PH domain)/Phosphotyrosine-binding domain (PTB)"/>
    <property type="match status" value="1"/>
</dbReference>
<gene>
    <name evidence="5" type="ORF">AKAME5_002316400</name>
</gene>
<feature type="region of interest" description="Disordered" evidence="3">
    <location>
        <begin position="1"/>
        <end position="159"/>
    </location>
</feature>
<dbReference type="PROSITE" id="PS01179">
    <property type="entry name" value="PID"/>
    <property type="match status" value="1"/>
</dbReference>
<feature type="compositionally biased region" description="Acidic residues" evidence="3">
    <location>
        <begin position="217"/>
        <end position="239"/>
    </location>
</feature>
<dbReference type="InterPro" id="IPR006020">
    <property type="entry name" value="PTB/PI_dom"/>
</dbReference>
<dbReference type="PANTHER" id="PTHR12345:SF12">
    <property type="entry name" value="AMYLOID-BETA A4 PRECURSOR PROTEIN-BINDING FAMILY A MEMBER 2"/>
    <property type="match status" value="1"/>
</dbReference>
<feature type="region of interest" description="Disordered" evidence="3">
    <location>
        <begin position="605"/>
        <end position="625"/>
    </location>
</feature>
<feature type="region of interest" description="Disordered" evidence="3">
    <location>
        <begin position="424"/>
        <end position="537"/>
    </location>
</feature>
<feature type="compositionally biased region" description="Polar residues" evidence="3">
    <location>
        <begin position="179"/>
        <end position="200"/>
    </location>
</feature>
<evidence type="ECO:0000256" key="1">
    <source>
        <dbReference type="ARBA" id="ARBA00022448"/>
    </source>
</evidence>
<dbReference type="GO" id="GO:0005737">
    <property type="term" value="C:cytoplasm"/>
    <property type="evidence" value="ECO:0007669"/>
    <property type="project" value="TreeGrafter"/>
</dbReference>
<reference evidence="5" key="1">
    <citation type="submission" date="2022-08" db="EMBL/GenBank/DDBJ databases">
        <title>Genome sequencing of akame (Lates japonicus).</title>
        <authorList>
            <person name="Hashiguchi Y."/>
            <person name="Takahashi H."/>
        </authorList>
    </citation>
    <scope>NUCLEOTIDE SEQUENCE</scope>
    <source>
        <strain evidence="5">Kochi</strain>
    </source>
</reference>
<name>A0AAD3NHD0_LATJO</name>
<feature type="compositionally biased region" description="Polar residues" evidence="3">
    <location>
        <begin position="616"/>
        <end position="625"/>
    </location>
</feature>
<feature type="compositionally biased region" description="Basic and acidic residues" evidence="3">
    <location>
        <begin position="46"/>
        <end position="55"/>
    </location>
</feature>
<feature type="compositionally biased region" description="Acidic residues" evidence="3">
    <location>
        <begin position="143"/>
        <end position="159"/>
    </location>
</feature>
<dbReference type="GO" id="GO:0001540">
    <property type="term" value="F:amyloid-beta binding"/>
    <property type="evidence" value="ECO:0007669"/>
    <property type="project" value="TreeGrafter"/>
</dbReference>
<dbReference type="SUPFAM" id="SSF50729">
    <property type="entry name" value="PH domain-like"/>
    <property type="match status" value="1"/>
</dbReference>
<sequence length="647" mass="73433">MAHRKRPGTSGGNSMAAPGPVSCPTPHPTEPCDLKALPPRQRPVRYPKESHDPKPLPRSCKAQYSSPKSQDVGRNCPDVDAEAEVEVKRYSSQADAQLEDQRPETPSTPEHEHDRDDHDQADFHGGADSLDDDSSSDYINNTSDDEEDYDDGLAEEDEGVTYYIRYCPEDDSYLEGMDCSSQGDCNHSHSHSQGDCTGTMQPVGPHTDECQEAVEGWVEEGEGEGEVREEEWVEDEEGEGAAREEWREEEEEVREEWREEDEEAREEWREEGQVRQEQWAGRERHRVEEWGEGEGEVRCEVVEQDPDEQIYNGRPEPILDHHHHHHHHHHQHQPSLQDTLHTREEEEEAESEEYCPNEEEDEEGDEEERHGRAYTGDYYAPEDNGNSVRVSPYRGRKVLVVEGETGEEAEEDIDQIVAEIKMSMSMGSLSSGTDQSPEELAQDPAPSDYPHAKPDAAPYPPAHHRHDSRPKSLNLPSMHHNNPDLQRGIKAHPRSPEDRQRWPQEQVSNGAEQPRKQQRSDLNVPLENNNVPEPTKKVASFPSFVDVPGPCEPEDLIDGIIFAANYLGSTQLLSERNPSKNIRMMQAQEAVSRVKSADEMLKPHRGRSVYLHPEDQSPTQTQEVSTSELNLTLYVSWVQKPLARGYA</sequence>
<dbReference type="EMBL" id="BRZM01000767">
    <property type="protein sequence ID" value="GLD71840.1"/>
    <property type="molecule type" value="Genomic_DNA"/>
</dbReference>
<feature type="region of interest" description="Disordered" evidence="3">
    <location>
        <begin position="172"/>
        <end position="394"/>
    </location>
</feature>
<feature type="compositionally biased region" description="Basic residues" evidence="3">
    <location>
        <begin position="321"/>
        <end position="332"/>
    </location>
</feature>
<evidence type="ECO:0000313" key="6">
    <source>
        <dbReference type="Proteomes" id="UP001279410"/>
    </source>
</evidence>
<keyword evidence="6" id="KW-1185">Reference proteome</keyword>
<accession>A0AAD3NHD0</accession>
<keyword evidence="2" id="KW-0677">Repeat</keyword>
<feature type="compositionally biased region" description="Acidic residues" evidence="3">
    <location>
        <begin position="345"/>
        <end position="366"/>
    </location>
</feature>
<dbReference type="GO" id="GO:0043197">
    <property type="term" value="C:dendritic spine"/>
    <property type="evidence" value="ECO:0007669"/>
    <property type="project" value="TreeGrafter"/>
</dbReference>
<feature type="compositionally biased region" description="Acidic residues" evidence="3">
    <location>
        <begin position="247"/>
        <end position="265"/>
    </location>
</feature>
<comment type="caution">
    <text evidence="5">The sequence shown here is derived from an EMBL/GenBank/DDBJ whole genome shotgun (WGS) entry which is preliminary data.</text>
</comment>
<evidence type="ECO:0000313" key="5">
    <source>
        <dbReference type="EMBL" id="GLD71840.1"/>
    </source>
</evidence>
<keyword evidence="1" id="KW-0813">Transport</keyword>
<dbReference type="Proteomes" id="UP001279410">
    <property type="component" value="Unassembled WGS sequence"/>
</dbReference>
<evidence type="ECO:0000259" key="4">
    <source>
        <dbReference type="PROSITE" id="PS01179"/>
    </source>
</evidence>
<dbReference type="GO" id="GO:0005886">
    <property type="term" value="C:plasma membrane"/>
    <property type="evidence" value="ECO:0007669"/>
    <property type="project" value="TreeGrafter"/>
</dbReference>
<dbReference type="InterPro" id="IPR011993">
    <property type="entry name" value="PH-like_dom_sf"/>
</dbReference>
<dbReference type="PANTHER" id="PTHR12345">
    <property type="entry name" value="SYNTENIN RELATED"/>
    <property type="match status" value="1"/>
</dbReference>
<dbReference type="InterPro" id="IPR051230">
    <property type="entry name" value="APP-Binding"/>
</dbReference>
<evidence type="ECO:0000256" key="3">
    <source>
        <dbReference type="SAM" id="MobiDB-lite"/>
    </source>
</evidence>
<dbReference type="AlphaFoldDB" id="A0AAD3NHD0"/>
<dbReference type="Pfam" id="PF00640">
    <property type="entry name" value="PID"/>
    <property type="match status" value="1"/>
</dbReference>